<gene>
    <name evidence="1" type="ORF">OB69_00965</name>
</gene>
<proteinExistence type="predicted"/>
<evidence type="ECO:0000313" key="1">
    <source>
        <dbReference type="EMBL" id="KOF04406.1"/>
    </source>
</evidence>
<dbReference type="AlphaFoldDB" id="A0A0L8AQ83"/>
<dbReference type="Gene3D" id="1.25.40.10">
    <property type="entry name" value="Tetratricopeptide repeat domain"/>
    <property type="match status" value="1"/>
</dbReference>
<dbReference type="EMBL" id="JSVA01000002">
    <property type="protein sequence ID" value="KOF04406.1"/>
    <property type="molecule type" value="Genomic_DNA"/>
</dbReference>
<dbReference type="SUPFAM" id="SSF48452">
    <property type="entry name" value="TPR-like"/>
    <property type="match status" value="1"/>
</dbReference>
<keyword evidence="2" id="KW-1185">Reference proteome</keyword>
<organism evidence="1 2">
    <name type="scientific">Roseivirga seohaensis subsp. aquiponti</name>
    <dbReference type="NCBI Taxonomy" id="1566026"/>
    <lineage>
        <taxon>Bacteria</taxon>
        <taxon>Pseudomonadati</taxon>
        <taxon>Bacteroidota</taxon>
        <taxon>Cytophagia</taxon>
        <taxon>Cytophagales</taxon>
        <taxon>Roseivirgaceae</taxon>
        <taxon>Roseivirga</taxon>
    </lineage>
</organism>
<dbReference type="Proteomes" id="UP000036908">
    <property type="component" value="Unassembled WGS sequence"/>
</dbReference>
<sequence length="297" mass="34782">MKIYISLLLLLIVSNLSFYQESIFHNKRSNTLLDFKVITDYYERVNNQDGSDSGVNIYASTNGYLVLIESGEKTRKIADEKLSWLNMIFKSVNITQKASDLFEHEVLINTDDGKYWLPIQKQLYGFWEKEMKLNKQALIFIRAFGSTDDEKENRFLFTINSFSGNFYDGLWEEAIKSYDVKDDVNANNIVKKLIELDPKDGRNYAMYGYHYYDKGYPDNRPLLQKADSLFSIAEKLSPDYSYGHYQRSLVKFQLGEYIKAWEALDKARNLGETNIEGYILERFEAKLPYAEYLKVKK</sequence>
<protein>
    <submittedName>
        <fullName evidence="1">Uncharacterized protein</fullName>
    </submittedName>
</protein>
<accession>A0A0L8AQ83</accession>
<dbReference type="PATRIC" id="fig|1566026.4.peg.1615"/>
<dbReference type="InterPro" id="IPR011990">
    <property type="entry name" value="TPR-like_helical_dom_sf"/>
</dbReference>
<dbReference type="RefSeq" id="WP_053221822.1">
    <property type="nucleotide sequence ID" value="NZ_JSVA01000002.1"/>
</dbReference>
<dbReference type="OrthoDB" id="7058419at2"/>
<evidence type="ECO:0000313" key="2">
    <source>
        <dbReference type="Proteomes" id="UP000036908"/>
    </source>
</evidence>
<reference evidence="2" key="1">
    <citation type="submission" date="2014-11" db="EMBL/GenBank/DDBJ databases">
        <title>Genome sequencing of Roseivirga sp. D-25.</title>
        <authorList>
            <person name="Selvaratnam C."/>
            <person name="Thevarajoo S."/>
            <person name="Goh K.M."/>
            <person name="Eee R."/>
            <person name="Chan K.-G."/>
            <person name="Chong C.S."/>
        </authorList>
    </citation>
    <scope>NUCLEOTIDE SEQUENCE [LARGE SCALE GENOMIC DNA]</scope>
    <source>
        <strain evidence="2">D-25</strain>
    </source>
</reference>
<comment type="caution">
    <text evidence="1">The sequence shown here is derived from an EMBL/GenBank/DDBJ whole genome shotgun (WGS) entry which is preliminary data.</text>
</comment>
<name>A0A0L8AQ83_9BACT</name>